<dbReference type="InterPro" id="IPR036249">
    <property type="entry name" value="Thioredoxin-like_sf"/>
</dbReference>
<evidence type="ECO:0000256" key="1">
    <source>
        <dbReference type="SAM" id="Phobius"/>
    </source>
</evidence>
<dbReference type="RefSeq" id="WP_273380335.1">
    <property type="nucleotide sequence ID" value="NZ_PIUK01000147.1"/>
</dbReference>
<dbReference type="SUPFAM" id="SSF52833">
    <property type="entry name" value="Thioredoxin-like"/>
    <property type="match status" value="1"/>
</dbReference>
<reference evidence="2" key="1">
    <citation type="submission" date="2017-11" db="EMBL/GenBank/DDBJ databases">
        <title>Three new genomes from thermophilic consortium.</title>
        <authorList>
            <person name="Quaggio R."/>
            <person name="Amgarten D."/>
            <person name="Setubal J.C."/>
        </authorList>
    </citation>
    <scope>NUCLEOTIDE SEQUENCE</scope>
    <source>
        <strain evidence="2">ZCTH01-B2</strain>
    </source>
</reference>
<gene>
    <name evidence="2" type="ORF">CWE10_13405</name>
</gene>
<dbReference type="Proteomes" id="UP000732377">
    <property type="component" value="Unassembled WGS sequence"/>
</dbReference>
<organism evidence="2 3">
    <name type="scientific">Symbiobacterium thermophilum</name>
    <dbReference type="NCBI Taxonomy" id="2734"/>
    <lineage>
        <taxon>Bacteria</taxon>
        <taxon>Bacillati</taxon>
        <taxon>Bacillota</taxon>
        <taxon>Clostridia</taxon>
        <taxon>Eubacteriales</taxon>
        <taxon>Symbiobacteriaceae</taxon>
        <taxon>Symbiobacterium</taxon>
    </lineage>
</organism>
<dbReference type="AlphaFoldDB" id="A0A953I577"/>
<accession>A0A953I577</accession>
<dbReference type="EMBL" id="PIUK01000147">
    <property type="protein sequence ID" value="MBY6277186.1"/>
    <property type="molecule type" value="Genomic_DNA"/>
</dbReference>
<evidence type="ECO:0000313" key="2">
    <source>
        <dbReference type="EMBL" id="MBY6277186.1"/>
    </source>
</evidence>
<evidence type="ECO:0000313" key="3">
    <source>
        <dbReference type="Proteomes" id="UP000732377"/>
    </source>
</evidence>
<comment type="caution">
    <text evidence="2">The sequence shown here is derived from an EMBL/GenBank/DDBJ whole genome shotgun (WGS) entry which is preliminary data.</text>
</comment>
<protein>
    <submittedName>
        <fullName evidence="2">Uncharacterized protein</fullName>
    </submittedName>
</protein>
<sequence>MFFVRRFSYLLSSLLLLVVLGLLAWRLHWQLAGYVVILGLIGVFVIYWVAVRRGARTPADPRKKLRKSRSGDRPTVLHFYSDFSLSCLLNRPWVIPVERQYRGRCEFIYVDVGHADAQAMMDELKAEMGDWLLFDRSGRLVGHRRRLTAADIERVLDGAF</sequence>
<feature type="transmembrane region" description="Helical" evidence="1">
    <location>
        <begin position="31"/>
        <end position="50"/>
    </location>
</feature>
<feature type="transmembrane region" description="Helical" evidence="1">
    <location>
        <begin position="7"/>
        <end position="25"/>
    </location>
</feature>
<keyword evidence="1" id="KW-0472">Membrane</keyword>
<keyword evidence="1" id="KW-0812">Transmembrane</keyword>
<keyword evidence="1" id="KW-1133">Transmembrane helix</keyword>
<proteinExistence type="predicted"/>
<name>A0A953I577_SYMTR</name>